<dbReference type="AlphaFoldDB" id="A0A846HC06"/>
<comment type="caution">
    <text evidence="3">The sequence shown here is derived from an EMBL/GenBank/DDBJ whole genome shotgun (WGS) entry which is preliminary data.</text>
</comment>
<evidence type="ECO:0000313" key="3">
    <source>
        <dbReference type="EMBL" id="NEU74204.1"/>
    </source>
</evidence>
<feature type="compositionally biased region" description="Basic and acidic residues" evidence="1">
    <location>
        <begin position="174"/>
        <end position="190"/>
    </location>
</feature>
<protein>
    <submittedName>
        <fullName evidence="3">Uncharacterized protein</fullName>
    </submittedName>
</protein>
<evidence type="ECO:0000256" key="2">
    <source>
        <dbReference type="SAM" id="SignalP"/>
    </source>
</evidence>
<name>A0A846HC06_9CYAN</name>
<organism evidence="3 4">
    <name type="scientific">Hassallia byssoidea VB512170</name>
    <dbReference type="NCBI Taxonomy" id="1304833"/>
    <lineage>
        <taxon>Bacteria</taxon>
        <taxon>Bacillati</taxon>
        <taxon>Cyanobacteriota</taxon>
        <taxon>Cyanophyceae</taxon>
        <taxon>Nostocales</taxon>
        <taxon>Tolypothrichaceae</taxon>
        <taxon>Hassallia</taxon>
    </lineage>
</organism>
<keyword evidence="2" id="KW-0732">Signal</keyword>
<feature type="signal peptide" evidence="2">
    <location>
        <begin position="1"/>
        <end position="19"/>
    </location>
</feature>
<feature type="region of interest" description="Disordered" evidence="1">
    <location>
        <begin position="163"/>
        <end position="204"/>
    </location>
</feature>
<feature type="chain" id="PRO_5032925482" evidence="2">
    <location>
        <begin position="20"/>
        <end position="204"/>
    </location>
</feature>
<proteinExistence type="predicted"/>
<reference evidence="3 4" key="1">
    <citation type="journal article" date="2015" name="Genome Announc.">
        <title>Draft Genome Sequence of Cyanobacterium Hassallia byssoidea Strain VB512170, Isolated from Monuments in India.</title>
        <authorList>
            <person name="Singh D."/>
            <person name="Chandrababunaidu M.M."/>
            <person name="Panda A."/>
            <person name="Sen D."/>
            <person name="Bhattacharyya S."/>
            <person name="Adhikary S.P."/>
            <person name="Tripathy S."/>
        </authorList>
    </citation>
    <scope>NUCLEOTIDE SEQUENCE [LARGE SCALE GENOMIC DNA]</scope>
    <source>
        <strain evidence="3 4">VB512170</strain>
    </source>
</reference>
<feature type="region of interest" description="Disordered" evidence="1">
    <location>
        <begin position="126"/>
        <end position="148"/>
    </location>
</feature>
<dbReference type="Proteomes" id="UP000031549">
    <property type="component" value="Unassembled WGS sequence"/>
</dbReference>
<dbReference type="Gene3D" id="1.20.120.20">
    <property type="entry name" value="Apolipoprotein"/>
    <property type="match status" value="1"/>
</dbReference>
<evidence type="ECO:0000256" key="1">
    <source>
        <dbReference type="SAM" id="MobiDB-lite"/>
    </source>
</evidence>
<accession>A0A846HC06</accession>
<keyword evidence="4" id="KW-1185">Reference proteome</keyword>
<dbReference type="EMBL" id="JTCM02000036">
    <property type="protein sequence ID" value="NEU74204.1"/>
    <property type="molecule type" value="Genomic_DNA"/>
</dbReference>
<gene>
    <name evidence="3" type="ORF">PI95_016960</name>
</gene>
<sequence length="204" mass="21881">MHRVLTVVFAAFIFIGAQAFGYGNALQAFANDTVESPIGIYYKGTPDESAPNQTNTAVEGGKSKLKSTFDNLRGTAKDAVNSADSAKNKLKQTADNIKGTAKDAVNSTKKGIDDAAKSTGETVKSPLGTYYKGTPHASLPLETDTKSVDTKNPLQSIADNVREKLNLDEPLPESTKEFLGETEKRVEKAVEPITGTKEGYHQVK</sequence>
<evidence type="ECO:0000313" key="4">
    <source>
        <dbReference type="Proteomes" id="UP000031549"/>
    </source>
</evidence>